<dbReference type="STRING" id="684364.F4NW81"/>
<dbReference type="PROSITE" id="PS00518">
    <property type="entry name" value="ZF_RING_1"/>
    <property type="match status" value="1"/>
</dbReference>
<feature type="domain" description="C3H1-type" evidence="7">
    <location>
        <begin position="40"/>
        <end position="67"/>
    </location>
</feature>
<evidence type="ECO:0008006" key="10">
    <source>
        <dbReference type="Google" id="ProtNLM"/>
    </source>
</evidence>
<dbReference type="RefSeq" id="XP_006676744.1">
    <property type="nucleotide sequence ID" value="XM_006676681.1"/>
</dbReference>
<evidence type="ECO:0000256" key="5">
    <source>
        <dbReference type="PROSITE-ProRule" id="PRU00723"/>
    </source>
</evidence>
<sequence length="390" mass="42811">MTGRSSVGTAGTQKTMPCRFYALASCTKGKHCPFIHSRESSGNTVCSFYLSGNCQYGDRCVLLHSKPGKSAAAIKSCSTLVRENASAACTTQDSQVSALTASLEKTSLKKTPEQTGLSYSMMAQAIIEPTDSGSSSKTCSMPMGRIEKAIQSPLSQSIMNSSQDESTALNRLPLCPFGIKGVCKFGHSCRYLHGLECPACHKLCLHPDDSPKVHAGHIDSCLGLLERELSEREAGKNQECVVCLDIVMEKPDPRFGLLACDHCVCLDCIRTWRTNDSMGTAKTCPICRTITYLVVPSDTWPTDAASKERIIQDYRNRLGRIDCKHFQYGQGTCPFSTSCLYRHADRTGVAIESKPRFLVCGDDAYDGTAHVLKQVQLFDYLEQYDRQQSE</sequence>
<dbReference type="SUPFAM" id="SSF57850">
    <property type="entry name" value="RING/U-box"/>
    <property type="match status" value="1"/>
</dbReference>
<dbReference type="GeneID" id="18240026"/>
<name>F4NW81_BATDJ</name>
<dbReference type="Pfam" id="PF13639">
    <property type="entry name" value="zf-RING_2"/>
    <property type="match status" value="1"/>
</dbReference>
<dbReference type="Gene3D" id="4.10.1000.10">
    <property type="entry name" value="Zinc finger, CCCH-type"/>
    <property type="match status" value="1"/>
</dbReference>
<dbReference type="Proteomes" id="UP000007241">
    <property type="component" value="Unassembled WGS sequence"/>
</dbReference>
<dbReference type="InterPro" id="IPR017907">
    <property type="entry name" value="Znf_RING_CS"/>
</dbReference>
<dbReference type="SMART" id="SM00356">
    <property type="entry name" value="ZnF_C3H1"/>
    <property type="match status" value="4"/>
</dbReference>
<evidence type="ECO:0000256" key="3">
    <source>
        <dbReference type="ARBA" id="ARBA00022771"/>
    </source>
</evidence>
<feature type="zinc finger region" description="C3H1-type" evidence="5">
    <location>
        <begin position="12"/>
        <end position="39"/>
    </location>
</feature>
<dbReference type="InterPro" id="IPR000571">
    <property type="entry name" value="Znf_CCCH"/>
</dbReference>
<evidence type="ECO:0000256" key="4">
    <source>
        <dbReference type="ARBA" id="ARBA00022833"/>
    </source>
</evidence>
<keyword evidence="9" id="KW-1185">Reference proteome</keyword>
<feature type="zinc finger region" description="C3H1-type" evidence="5">
    <location>
        <begin position="169"/>
        <end position="196"/>
    </location>
</feature>
<feature type="domain" description="C3H1-type" evidence="7">
    <location>
        <begin position="317"/>
        <end position="346"/>
    </location>
</feature>
<dbReference type="GO" id="GO:0016567">
    <property type="term" value="P:protein ubiquitination"/>
    <property type="evidence" value="ECO:0000318"/>
    <property type="project" value="GO_Central"/>
</dbReference>
<evidence type="ECO:0000259" key="6">
    <source>
        <dbReference type="PROSITE" id="PS50089"/>
    </source>
</evidence>
<keyword evidence="2 5" id="KW-0479">Metal-binding</keyword>
<dbReference type="PROSITE" id="PS50103">
    <property type="entry name" value="ZF_C3H1"/>
    <property type="match status" value="4"/>
</dbReference>
<dbReference type="InterPro" id="IPR013083">
    <property type="entry name" value="Znf_RING/FYVE/PHD"/>
</dbReference>
<dbReference type="GO" id="GO:0008270">
    <property type="term" value="F:zinc ion binding"/>
    <property type="evidence" value="ECO:0007669"/>
    <property type="project" value="UniProtKB-KW"/>
</dbReference>
<dbReference type="InterPro" id="IPR001841">
    <property type="entry name" value="Znf_RING"/>
</dbReference>
<protein>
    <recommendedName>
        <fullName evidence="10">RING-type E3 ubiquitin transferase</fullName>
    </recommendedName>
</protein>
<dbReference type="EMBL" id="GL882880">
    <property type="protein sequence ID" value="EGF82433.1"/>
    <property type="molecule type" value="Genomic_DNA"/>
</dbReference>
<dbReference type="PANTHER" id="PTHR11224:SF10">
    <property type="entry name" value="IP09428P-RELATED"/>
    <property type="match status" value="1"/>
</dbReference>
<dbReference type="SMART" id="SM00184">
    <property type="entry name" value="RING"/>
    <property type="match status" value="1"/>
</dbReference>
<dbReference type="OMA" id="QQTNVEM"/>
<feature type="domain" description="RING-type" evidence="6">
    <location>
        <begin position="240"/>
        <end position="288"/>
    </location>
</feature>
<dbReference type="Gene3D" id="3.30.40.10">
    <property type="entry name" value="Zinc/RING finger domain, C3HC4 (zinc finger)"/>
    <property type="match status" value="1"/>
</dbReference>
<gene>
    <name evidence="8" type="ORF">BATDEDRAFT_31357</name>
</gene>
<dbReference type="SUPFAM" id="SSF90229">
    <property type="entry name" value="CCCH zinc finger"/>
    <property type="match status" value="2"/>
</dbReference>
<evidence type="ECO:0000313" key="9">
    <source>
        <dbReference type="Proteomes" id="UP000007241"/>
    </source>
</evidence>
<accession>F4NW81</accession>
<dbReference type="PANTHER" id="PTHR11224">
    <property type="entry name" value="MAKORIN-RELATED"/>
    <property type="match status" value="1"/>
</dbReference>
<keyword evidence="1" id="KW-0808">Transferase</keyword>
<keyword evidence="4 5" id="KW-0862">Zinc</keyword>
<dbReference type="GO" id="GO:0061630">
    <property type="term" value="F:ubiquitin protein ligase activity"/>
    <property type="evidence" value="ECO:0000318"/>
    <property type="project" value="GO_Central"/>
</dbReference>
<feature type="zinc finger region" description="C3H1-type" evidence="5">
    <location>
        <begin position="317"/>
        <end position="346"/>
    </location>
</feature>
<feature type="zinc finger region" description="C3H1-type" evidence="5">
    <location>
        <begin position="40"/>
        <end position="67"/>
    </location>
</feature>
<dbReference type="OrthoDB" id="411372at2759"/>
<feature type="domain" description="C3H1-type" evidence="7">
    <location>
        <begin position="12"/>
        <end position="39"/>
    </location>
</feature>
<dbReference type="InterPro" id="IPR045072">
    <property type="entry name" value="MKRN-like"/>
</dbReference>
<dbReference type="PROSITE" id="PS50089">
    <property type="entry name" value="ZF_RING_2"/>
    <property type="match status" value="1"/>
</dbReference>
<evidence type="ECO:0000313" key="8">
    <source>
        <dbReference type="EMBL" id="EGF82433.1"/>
    </source>
</evidence>
<organism evidence="8 9">
    <name type="scientific">Batrachochytrium dendrobatidis (strain JAM81 / FGSC 10211)</name>
    <name type="common">Frog chytrid fungus</name>
    <dbReference type="NCBI Taxonomy" id="684364"/>
    <lineage>
        <taxon>Eukaryota</taxon>
        <taxon>Fungi</taxon>
        <taxon>Fungi incertae sedis</taxon>
        <taxon>Chytridiomycota</taxon>
        <taxon>Chytridiomycota incertae sedis</taxon>
        <taxon>Chytridiomycetes</taxon>
        <taxon>Rhizophydiales</taxon>
        <taxon>Rhizophydiales incertae sedis</taxon>
        <taxon>Batrachochytrium</taxon>
    </lineage>
</organism>
<evidence type="ECO:0000259" key="7">
    <source>
        <dbReference type="PROSITE" id="PS50103"/>
    </source>
</evidence>
<reference evidence="8 9" key="1">
    <citation type="submission" date="2009-12" db="EMBL/GenBank/DDBJ databases">
        <title>The draft genome of Batrachochytrium dendrobatidis.</title>
        <authorList>
            <consortium name="US DOE Joint Genome Institute (JGI-PGF)"/>
            <person name="Kuo A."/>
            <person name="Salamov A."/>
            <person name="Schmutz J."/>
            <person name="Lucas S."/>
            <person name="Pitluck S."/>
            <person name="Rosenblum E."/>
            <person name="Stajich J."/>
            <person name="Eisen M."/>
            <person name="Grigoriev I.V."/>
        </authorList>
    </citation>
    <scope>NUCLEOTIDE SEQUENCE [LARGE SCALE GENOMIC DNA]</scope>
    <source>
        <strain evidence="9">JAM81 / FGSC 10211</strain>
    </source>
</reference>
<evidence type="ECO:0000256" key="1">
    <source>
        <dbReference type="ARBA" id="ARBA00022679"/>
    </source>
</evidence>
<dbReference type="AlphaFoldDB" id="F4NW81"/>
<dbReference type="Pfam" id="PF14608">
    <property type="entry name" value="zf-CCCH_2"/>
    <property type="match status" value="4"/>
</dbReference>
<dbReference type="InterPro" id="IPR036855">
    <property type="entry name" value="Znf_CCCH_sf"/>
</dbReference>
<proteinExistence type="predicted"/>
<dbReference type="GO" id="GO:0000209">
    <property type="term" value="P:protein polyubiquitination"/>
    <property type="evidence" value="ECO:0007669"/>
    <property type="project" value="InterPro"/>
</dbReference>
<dbReference type="InParanoid" id="F4NW81"/>
<feature type="domain" description="C3H1-type" evidence="7">
    <location>
        <begin position="169"/>
        <end position="196"/>
    </location>
</feature>
<dbReference type="HOGENOM" id="CLU_040815_1_0_1"/>
<evidence type="ECO:0000256" key="2">
    <source>
        <dbReference type="ARBA" id="ARBA00022723"/>
    </source>
</evidence>
<keyword evidence="3 5" id="KW-0863">Zinc-finger</keyword>